<sequence>MSAAAVAVATALDAAFREPPLAVHPVRWAGRYLAWAGRYVPAGPPGHALVAGGLAWVAGAATAYGAGVAVSR</sequence>
<organism evidence="2 3">
    <name type="scientific">Jiangella rhizosphaerae</name>
    <dbReference type="NCBI Taxonomy" id="2293569"/>
    <lineage>
        <taxon>Bacteria</taxon>
        <taxon>Bacillati</taxon>
        <taxon>Actinomycetota</taxon>
        <taxon>Actinomycetes</taxon>
        <taxon>Jiangellales</taxon>
        <taxon>Jiangellaceae</taxon>
        <taxon>Jiangella</taxon>
    </lineage>
</organism>
<feature type="non-terminal residue" evidence="2">
    <location>
        <position position="72"/>
    </location>
</feature>
<comment type="caution">
    <text evidence="2">The sequence shown here is derived from an EMBL/GenBank/DDBJ whole genome shotgun (WGS) entry which is preliminary data.</text>
</comment>
<keyword evidence="3" id="KW-1185">Reference proteome</keyword>
<gene>
    <name evidence="2" type="ORF">DY240_12770</name>
</gene>
<accession>A0A418KQU2</accession>
<dbReference type="EMBL" id="QUAL01000124">
    <property type="protein sequence ID" value="RIQ23204.1"/>
    <property type="molecule type" value="Genomic_DNA"/>
</dbReference>
<evidence type="ECO:0000313" key="2">
    <source>
        <dbReference type="EMBL" id="RIQ23204.1"/>
    </source>
</evidence>
<protein>
    <submittedName>
        <fullName evidence="2">Cobalamin biosynthesis protein</fullName>
    </submittedName>
</protein>
<evidence type="ECO:0000313" key="3">
    <source>
        <dbReference type="Proteomes" id="UP000284057"/>
    </source>
</evidence>
<proteinExistence type="predicted"/>
<reference evidence="2 3" key="1">
    <citation type="submission" date="2018-09" db="EMBL/GenBank/DDBJ databases">
        <title>Isolation, diversity and antifungal activity of actinobacteria from wheat.</title>
        <authorList>
            <person name="Han C."/>
        </authorList>
    </citation>
    <scope>NUCLEOTIDE SEQUENCE [LARGE SCALE GENOMIC DNA]</scope>
    <source>
        <strain evidence="2 3">NEAU-YY265</strain>
    </source>
</reference>
<keyword evidence="1" id="KW-0812">Transmembrane</keyword>
<dbReference type="Proteomes" id="UP000284057">
    <property type="component" value="Unassembled WGS sequence"/>
</dbReference>
<evidence type="ECO:0000256" key="1">
    <source>
        <dbReference type="SAM" id="Phobius"/>
    </source>
</evidence>
<dbReference type="AlphaFoldDB" id="A0A418KQU2"/>
<name>A0A418KQU2_9ACTN</name>
<feature type="transmembrane region" description="Helical" evidence="1">
    <location>
        <begin position="48"/>
        <end position="70"/>
    </location>
</feature>
<keyword evidence="1" id="KW-0472">Membrane</keyword>
<keyword evidence="1" id="KW-1133">Transmembrane helix</keyword>